<dbReference type="AlphaFoldDB" id="A0A6H5IFE4"/>
<gene>
    <name evidence="1" type="ORF">TBRA_LOCUS6108</name>
</gene>
<accession>A0A6H5IFE4</accession>
<keyword evidence="2" id="KW-1185">Reference proteome</keyword>
<evidence type="ECO:0000313" key="1">
    <source>
        <dbReference type="EMBL" id="CAB0034210.1"/>
    </source>
</evidence>
<sequence length="81" mass="9262">MANFHPPIDPETVQAIEEMNDAKRGRPRVGVSAYVDKGWPSSRMYQWRGPHPNRLTSLHGRIESSVHSIAWRLHNLVVPHS</sequence>
<dbReference type="EMBL" id="CADCXV010000737">
    <property type="protein sequence ID" value="CAB0034210.1"/>
    <property type="molecule type" value="Genomic_DNA"/>
</dbReference>
<evidence type="ECO:0000313" key="2">
    <source>
        <dbReference type="Proteomes" id="UP000479190"/>
    </source>
</evidence>
<reference evidence="1 2" key="1">
    <citation type="submission" date="2020-02" db="EMBL/GenBank/DDBJ databases">
        <authorList>
            <person name="Ferguson B K."/>
        </authorList>
    </citation>
    <scope>NUCLEOTIDE SEQUENCE [LARGE SCALE GENOMIC DNA]</scope>
</reference>
<name>A0A6H5IFE4_9HYME</name>
<organism evidence="1 2">
    <name type="scientific">Trichogramma brassicae</name>
    <dbReference type="NCBI Taxonomy" id="86971"/>
    <lineage>
        <taxon>Eukaryota</taxon>
        <taxon>Metazoa</taxon>
        <taxon>Ecdysozoa</taxon>
        <taxon>Arthropoda</taxon>
        <taxon>Hexapoda</taxon>
        <taxon>Insecta</taxon>
        <taxon>Pterygota</taxon>
        <taxon>Neoptera</taxon>
        <taxon>Endopterygota</taxon>
        <taxon>Hymenoptera</taxon>
        <taxon>Apocrita</taxon>
        <taxon>Proctotrupomorpha</taxon>
        <taxon>Chalcidoidea</taxon>
        <taxon>Trichogrammatidae</taxon>
        <taxon>Trichogramma</taxon>
    </lineage>
</organism>
<dbReference type="Proteomes" id="UP000479190">
    <property type="component" value="Unassembled WGS sequence"/>
</dbReference>
<proteinExistence type="predicted"/>
<protein>
    <submittedName>
        <fullName evidence="1">Uncharacterized protein</fullName>
    </submittedName>
</protein>